<evidence type="ECO:0000313" key="4">
    <source>
        <dbReference type="Proteomes" id="UP000430120"/>
    </source>
</evidence>
<comment type="caution">
    <text evidence="3">The sequence shown here is derived from an EMBL/GenBank/DDBJ whole genome shotgun (WGS) entry which is preliminary data.</text>
</comment>
<feature type="domain" description="Phosphoribosyltransferase" evidence="2">
    <location>
        <begin position="152"/>
        <end position="246"/>
    </location>
</feature>
<dbReference type="Proteomes" id="UP000430120">
    <property type="component" value="Unassembled WGS sequence"/>
</dbReference>
<dbReference type="RefSeq" id="WP_151121983.1">
    <property type="nucleotide sequence ID" value="NZ_CP088081.1"/>
</dbReference>
<dbReference type="PANTHER" id="PTHR47505:SF1">
    <property type="entry name" value="DNA UTILIZATION PROTEIN YHGH"/>
    <property type="match status" value="1"/>
</dbReference>
<dbReference type="OrthoDB" id="9793412at2"/>
<gene>
    <name evidence="3" type="ORF">F7Q92_00495</name>
</gene>
<name>A0A643FHH6_IDEDE</name>
<evidence type="ECO:0000259" key="2">
    <source>
        <dbReference type="Pfam" id="PF00156"/>
    </source>
</evidence>
<dbReference type="AlphaFoldDB" id="A0A643FHH6"/>
<dbReference type="Gene3D" id="3.40.50.2020">
    <property type="match status" value="1"/>
</dbReference>
<dbReference type="Pfam" id="PF00156">
    <property type="entry name" value="Pribosyltran"/>
    <property type="match status" value="1"/>
</dbReference>
<dbReference type="InterPro" id="IPR051910">
    <property type="entry name" value="ComF/GntX_DNA_util-trans"/>
</dbReference>
<proteinExistence type="inferred from homology"/>
<comment type="similarity">
    <text evidence="1">Belongs to the ComF/GntX family.</text>
</comment>
<dbReference type="InterPro" id="IPR029057">
    <property type="entry name" value="PRTase-like"/>
</dbReference>
<dbReference type="PANTHER" id="PTHR47505">
    <property type="entry name" value="DNA UTILIZATION PROTEIN YHGH"/>
    <property type="match status" value="1"/>
</dbReference>
<dbReference type="SUPFAM" id="SSF53271">
    <property type="entry name" value="PRTase-like"/>
    <property type="match status" value="1"/>
</dbReference>
<dbReference type="InterPro" id="IPR000836">
    <property type="entry name" value="PRTase_dom"/>
</dbReference>
<organism evidence="3 4">
    <name type="scientific">Ideonella dechloratans</name>
    <dbReference type="NCBI Taxonomy" id="36863"/>
    <lineage>
        <taxon>Bacteria</taxon>
        <taxon>Pseudomonadati</taxon>
        <taxon>Pseudomonadota</taxon>
        <taxon>Betaproteobacteria</taxon>
        <taxon>Burkholderiales</taxon>
        <taxon>Sphaerotilaceae</taxon>
        <taxon>Ideonella</taxon>
    </lineage>
</organism>
<accession>A0A643FHH6</accession>
<dbReference type="EMBL" id="VZPB01000001">
    <property type="protein sequence ID" value="KAB0585409.1"/>
    <property type="molecule type" value="Genomic_DNA"/>
</dbReference>
<sequence>MPEAPLPLAKSVAHAGSGWARRWPAPCVVCHGWCTGGLCSACVARFAAQQPRCARCGLRLAEAGSPCGACSLHSPPMVRTVVALDYAFPWDRLIARFKFAQAPELARVLVQPLIDHLGPQLAAADELRPDLVLPVPLSPRRLRERGYNQAWELARRLARELDLPAQADGLQRWRETPAQTTLDAAARRANLRDAFMVNPQLAGRLAGRHIALVDDVMTTGATLAAAADLLLRNGARKVSAWALARTPTPSTGNRPSP</sequence>
<protein>
    <submittedName>
        <fullName evidence="3">ComF family protein</fullName>
    </submittedName>
</protein>
<reference evidence="3 4" key="1">
    <citation type="submission" date="2019-09" db="EMBL/GenBank/DDBJ databases">
        <title>Draft genome sequences of 48 bacterial type strains from the CCUG.</title>
        <authorList>
            <person name="Tunovic T."/>
            <person name="Pineiro-Iglesias B."/>
            <person name="Unosson C."/>
            <person name="Inganas E."/>
            <person name="Ohlen M."/>
            <person name="Cardew S."/>
            <person name="Jensie-Markopoulos S."/>
            <person name="Salva-Serra F."/>
            <person name="Jaen-Luchoro D."/>
            <person name="Karlsson R."/>
            <person name="Svensson-Stadler L."/>
            <person name="Chun J."/>
            <person name="Moore E."/>
        </authorList>
    </citation>
    <scope>NUCLEOTIDE SEQUENCE [LARGE SCALE GENOMIC DNA]</scope>
    <source>
        <strain evidence="3 4">CCUG 30977</strain>
    </source>
</reference>
<keyword evidence="4" id="KW-1185">Reference proteome</keyword>
<evidence type="ECO:0000256" key="1">
    <source>
        <dbReference type="ARBA" id="ARBA00008007"/>
    </source>
</evidence>
<evidence type="ECO:0000313" key="3">
    <source>
        <dbReference type="EMBL" id="KAB0585409.1"/>
    </source>
</evidence>